<protein>
    <submittedName>
        <fullName evidence="2">3-oxoacyl-[acyl-carrier protein] reductase</fullName>
        <ecNumber evidence="2">1.1.1.100</ecNumber>
    </submittedName>
</protein>
<sequence>MRDYDFTGTTVAVTGAGHGFGRAIAQSFAALGAQVFACDLSAAELEETADHPGAIHTSAFDLTAPGAARGWIREIEAKAEGPVGVLVCNAGGVRGQVGRPIEEVPEADWHAILDINLHAAFALCQAVVPGMKRAGAGRIVTISSGAGLQPSRTGIQAYASAKHGLIGLTRQLGHELGQFGITVNSVAPGFVLSNPATERQWAAYGPEGQARLLASIALRRLGEVQDIANAVLFLASPMASYINGQVISVDGGK</sequence>
<keyword evidence="3" id="KW-1185">Reference proteome</keyword>
<evidence type="ECO:0000313" key="2">
    <source>
        <dbReference type="EMBL" id="MBB5689442.1"/>
    </source>
</evidence>
<dbReference type="Pfam" id="PF13561">
    <property type="entry name" value="adh_short_C2"/>
    <property type="match status" value="1"/>
</dbReference>
<evidence type="ECO:0000256" key="1">
    <source>
        <dbReference type="ARBA" id="ARBA00006484"/>
    </source>
</evidence>
<dbReference type="SUPFAM" id="SSF51735">
    <property type="entry name" value="NAD(P)-binding Rossmann-fold domains"/>
    <property type="match status" value="1"/>
</dbReference>
<dbReference type="EMBL" id="JACIJE010000003">
    <property type="protein sequence ID" value="MBB5689442.1"/>
    <property type="molecule type" value="Genomic_DNA"/>
</dbReference>
<dbReference type="PANTHER" id="PTHR42879:SF2">
    <property type="entry name" value="3-OXOACYL-[ACYL-CARRIER-PROTEIN] REDUCTASE FABG"/>
    <property type="match status" value="1"/>
</dbReference>
<dbReference type="AlphaFoldDB" id="A0A840Y488"/>
<dbReference type="PRINTS" id="PR00080">
    <property type="entry name" value="SDRFAMILY"/>
</dbReference>
<dbReference type="FunFam" id="3.40.50.720:FF:000084">
    <property type="entry name" value="Short-chain dehydrogenase reductase"/>
    <property type="match status" value="1"/>
</dbReference>
<comment type="similarity">
    <text evidence="1">Belongs to the short-chain dehydrogenases/reductases (SDR) family.</text>
</comment>
<dbReference type="CDD" id="cd05233">
    <property type="entry name" value="SDR_c"/>
    <property type="match status" value="1"/>
</dbReference>
<reference evidence="2 3" key="1">
    <citation type="submission" date="2020-08" db="EMBL/GenBank/DDBJ databases">
        <title>Genomic Encyclopedia of Type Strains, Phase IV (KMG-IV): sequencing the most valuable type-strain genomes for metagenomic binning, comparative biology and taxonomic classification.</title>
        <authorList>
            <person name="Goeker M."/>
        </authorList>
    </citation>
    <scope>NUCLEOTIDE SEQUENCE [LARGE SCALE GENOMIC DNA]</scope>
    <source>
        <strain evidence="2 3">DSM 25895</strain>
    </source>
</reference>
<dbReference type="InterPro" id="IPR050259">
    <property type="entry name" value="SDR"/>
</dbReference>
<proteinExistence type="inferred from homology"/>
<organism evidence="2 3">
    <name type="scientific">Neoroseomonas alkaliterrae</name>
    <dbReference type="NCBI Taxonomy" id="1452450"/>
    <lineage>
        <taxon>Bacteria</taxon>
        <taxon>Pseudomonadati</taxon>
        <taxon>Pseudomonadota</taxon>
        <taxon>Alphaproteobacteria</taxon>
        <taxon>Acetobacterales</taxon>
        <taxon>Acetobacteraceae</taxon>
        <taxon>Neoroseomonas</taxon>
    </lineage>
</organism>
<dbReference type="Gene3D" id="3.40.50.720">
    <property type="entry name" value="NAD(P)-binding Rossmann-like Domain"/>
    <property type="match status" value="1"/>
</dbReference>
<comment type="caution">
    <text evidence="2">The sequence shown here is derived from an EMBL/GenBank/DDBJ whole genome shotgun (WGS) entry which is preliminary data.</text>
</comment>
<dbReference type="InterPro" id="IPR002347">
    <property type="entry name" value="SDR_fam"/>
</dbReference>
<accession>A0A840Y488</accession>
<dbReference type="PANTHER" id="PTHR42879">
    <property type="entry name" value="3-OXOACYL-(ACYL-CARRIER-PROTEIN) REDUCTASE"/>
    <property type="match status" value="1"/>
</dbReference>
<dbReference type="GO" id="GO:0004316">
    <property type="term" value="F:3-oxoacyl-[acyl-carrier-protein] reductase (NADPH) activity"/>
    <property type="evidence" value="ECO:0007669"/>
    <property type="project" value="UniProtKB-EC"/>
</dbReference>
<dbReference type="Proteomes" id="UP000562254">
    <property type="component" value="Unassembled WGS sequence"/>
</dbReference>
<dbReference type="RefSeq" id="WP_184483240.1">
    <property type="nucleotide sequence ID" value="NZ_JAAEDJ010000231.1"/>
</dbReference>
<evidence type="ECO:0000313" key="3">
    <source>
        <dbReference type="Proteomes" id="UP000562254"/>
    </source>
</evidence>
<keyword evidence="2" id="KW-0560">Oxidoreductase</keyword>
<dbReference type="PRINTS" id="PR00081">
    <property type="entry name" value="GDHRDH"/>
</dbReference>
<dbReference type="InterPro" id="IPR036291">
    <property type="entry name" value="NAD(P)-bd_dom_sf"/>
</dbReference>
<name>A0A840Y488_9PROT</name>
<gene>
    <name evidence="2" type="ORF">FHS88_001567</name>
</gene>
<dbReference type="EC" id="1.1.1.100" evidence="2"/>